<gene>
    <name evidence="2" type="ORF">SPAR_06550</name>
</gene>
<dbReference type="Proteomes" id="UP000186168">
    <property type="component" value="Unassembled WGS sequence"/>
</dbReference>
<feature type="compositionally biased region" description="Low complexity" evidence="1">
    <location>
        <begin position="149"/>
        <end position="158"/>
    </location>
</feature>
<evidence type="ECO:0000313" key="3">
    <source>
        <dbReference type="Proteomes" id="UP000186168"/>
    </source>
</evidence>
<dbReference type="EMBL" id="ASQP01000098">
    <property type="protein sequence ID" value="OMI40311.1"/>
    <property type="molecule type" value="Genomic_DNA"/>
</dbReference>
<evidence type="ECO:0000256" key="1">
    <source>
        <dbReference type="SAM" id="MobiDB-lite"/>
    </source>
</evidence>
<keyword evidence="3" id="KW-1185">Reference proteome</keyword>
<proteinExistence type="predicted"/>
<evidence type="ECO:0000313" key="2">
    <source>
        <dbReference type="EMBL" id="OMI40311.1"/>
    </source>
</evidence>
<sequence>MSAAYAGTLTAEPAEPAEPADAEVVGDVEAEPLAVVAGPLAVLVVSPPGLVVAVEGGVVGGVVGVWDGGLVGGLVGVLVGVRVGLWVVDPDEDGDDGLSVGEASPLEDGAVGLSVALGEPLTSVDGDVGAPGTPLGPGWLLSPAPLVGSSAVSPLSSSCREDDGPGLTVSAEPSSPSPDVMPRVTTVPRTARSRAP</sequence>
<reference evidence="2 3" key="1">
    <citation type="submission" date="2013-05" db="EMBL/GenBank/DDBJ databases">
        <title>Genome sequence of Streptomyces sparsogenes DSM 40356.</title>
        <authorList>
            <person name="Coyne S."/>
            <person name="Seebeck F.P."/>
        </authorList>
    </citation>
    <scope>NUCLEOTIDE SEQUENCE [LARGE SCALE GENOMIC DNA]</scope>
    <source>
        <strain evidence="2 3">DSM 40356</strain>
    </source>
</reference>
<dbReference type="AlphaFoldDB" id="A0A1R1SPU7"/>
<comment type="caution">
    <text evidence="2">The sequence shown here is derived from an EMBL/GenBank/DDBJ whole genome shotgun (WGS) entry which is preliminary data.</text>
</comment>
<accession>A0A1R1SPU7</accession>
<organism evidence="2 3">
    <name type="scientific">Streptomyces sparsogenes DSM 40356</name>
    <dbReference type="NCBI Taxonomy" id="1331668"/>
    <lineage>
        <taxon>Bacteria</taxon>
        <taxon>Bacillati</taxon>
        <taxon>Actinomycetota</taxon>
        <taxon>Actinomycetes</taxon>
        <taxon>Kitasatosporales</taxon>
        <taxon>Streptomycetaceae</taxon>
        <taxon>Streptomyces</taxon>
    </lineage>
</organism>
<name>A0A1R1SPU7_9ACTN</name>
<dbReference type="RefSeq" id="WP_211301780.1">
    <property type="nucleotide sequence ID" value="NZ_ASQP01000098.1"/>
</dbReference>
<feature type="non-terminal residue" evidence="2">
    <location>
        <position position="196"/>
    </location>
</feature>
<protein>
    <submittedName>
        <fullName evidence="2">Uncharacterized protein</fullName>
    </submittedName>
</protein>
<feature type="region of interest" description="Disordered" evidence="1">
    <location>
        <begin position="149"/>
        <end position="196"/>
    </location>
</feature>